<dbReference type="EMBL" id="FNVO01000007">
    <property type="protein sequence ID" value="SEG60437.1"/>
    <property type="molecule type" value="Genomic_DNA"/>
</dbReference>
<protein>
    <recommendedName>
        <fullName evidence="4">Guanylate cyclase domain-containing protein</fullName>
    </recommendedName>
</protein>
<sequence>MAEAGTDEVEPLATAMEGPDGRFSVELQAASPTIAAEDFAGVVVVLSAGPDGVRYLAVFDETGGAGFAAVPAGAWTLDVVAGGAAGGGSAAGAVPLPAVRPDPGAVAASTDRYRVMSPAGVLYAVEQPGPESPFVLEVVAPPERAGLLAVRYTAHDGTRRHLLVPVLPSRTGGARARVRLDGFAPHLPWEAAGRMDPAALTENDQAAVAASRRPPWTPPPPARDGGCSPPRTEPQVSARMSRIGAISPHRGEGSPAHPGGHGARRSSRLTARSAHRRARPDGLAVLVALPGARARRSPGEPAAPVVGPCSILLTDVVGFGGPGRTDEDRRVIRAALYRLLREAFEAAGLTWEDCHHEDRGDGVLVVIPPTFPAAASVDPLVPLLAAGLRRHNAQAAPGTRFRLRAALHVGPVTADAEGVCGEAIIRTARMLDAPVLRRRLAGTGACLGFITSAFVYDSVVRHASGLVDPGGYRRVELRVKESALTAWMHLR</sequence>
<evidence type="ECO:0008006" key="4">
    <source>
        <dbReference type="Google" id="ProtNLM"/>
    </source>
</evidence>
<feature type="compositionally biased region" description="Basic residues" evidence="1">
    <location>
        <begin position="262"/>
        <end position="277"/>
    </location>
</feature>
<evidence type="ECO:0000256" key="1">
    <source>
        <dbReference type="SAM" id="MobiDB-lite"/>
    </source>
</evidence>
<evidence type="ECO:0000313" key="3">
    <source>
        <dbReference type="Proteomes" id="UP000236723"/>
    </source>
</evidence>
<gene>
    <name evidence="2" type="ORF">SAMN04489712_107131</name>
</gene>
<dbReference type="SUPFAM" id="SSF55073">
    <property type="entry name" value="Nucleotide cyclase"/>
    <property type="match status" value="1"/>
</dbReference>
<accession>A0A1H6BJA1</accession>
<proteinExistence type="predicted"/>
<dbReference type="InterPro" id="IPR029787">
    <property type="entry name" value="Nucleotide_cyclase"/>
</dbReference>
<keyword evidence="3" id="KW-1185">Reference proteome</keyword>
<dbReference type="Gene3D" id="3.30.70.1230">
    <property type="entry name" value="Nucleotide cyclase"/>
    <property type="match status" value="1"/>
</dbReference>
<dbReference type="Proteomes" id="UP000236723">
    <property type="component" value="Unassembled WGS sequence"/>
</dbReference>
<name>A0A1H6BJA1_9ACTN</name>
<feature type="region of interest" description="Disordered" evidence="1">
    <location>
        <begin position="203"/>
        <end position="277"/>
    </location>
</feature>
<reference evidence="3" key="1">
    <citation type="submission" date="2016-10" db="EMBL/GenBank/DDBJ databases">
        <authorList>
            <person name="Varghese N."/>
            <person name="Submissions S."/>
        </authorList>
    </citation>
    <scope>NUCLEOTIDE SEQUENCE [LARGE SCALE GENOMIC DNA]</scope>
    <source>
        <strain evidence="3">DSM 43163</strain>
    </source>
</reference>
<dbReference type="AlphaFoldDB" id="A0A1H6BJA1"/>
<evidence type="ECO:0000313" key="2">
    <source>
        <dbReference type="EMBL" id="SEG60437.1"/>
    </source>
</evidence>
<organism evidence="2 3">
    <name type="scientific">Thermomonospora echinospora</name>
    <dbReference type="NCBI Taxonomy" id="1992"/>
    <lineage>
        <taxon>Bacteria</taxon>
        <taxon>Bacillati</taxon>
        <taxon>Actinomycetota</taxon>
        <taxon>Actinomycetes</taxon>
        <taxon>Streptosporangiales</taxon>
        <taxon>Thermomonosporaceae</taxon>
        <taxon>Thermomonospora</taxon>
    </lineage>
</organism>